<dbReference type="EMBL" id="FOLO01000013">
    <property type="protein sequence ID" value="SFC61457.1"/>
    <property type="molecule type" value="Genomic_DNA"/>
</dbReference>
<reference evidence="1 2" key="1">
    <citation type="submission" date="2016-10" db="EMBL/GenBank/DDBJ databases">
        <authorList>
            <person name="de Groot N.N."/>
        </authorList>
    </citation>
    <scope>NUCLEOTIDE SEQUENCE [LARGE SCALE GENOMIC DNA]</scope>
    <source>
        <strain evidence="1 2">DSM 6059</strain>
    </source>
</reference>
<proteinExistence type="predicted"/>
<accession>A0A1I1KKX3</accession>
<dbReference type="Proteomes" id="UP000198862">
    <property type="component" value="Unassembled WGS sequence"/>
</dbReference>
<dbReference type="STRING" id="1123010.SAMN02745724_02108"/>
<dbReference type="PANTHER" id="PTHR31687">
    <property type="match status" value="1"/>
</dbReference>
<name>A0A1I1KKX3_9GAMM</name>
<dbReference type="InterPro" id="IPR012469">
    <property type="entry name" value="DUF1688"/>
</dbReference>
<gene>
    <name evidence="1" type="ORF">SAMN02745724_02108</name>
</gene>
<dbReference type="Pfam" id="PF07958">
    <property type="entry name" value="DUF1688"/>
    <property type="match status" value="1"/>
</dbReference>
<organism evidence="1 2">
    <name type="scientific">Pseudoalteromonas denitrificans DSM 6059</name>
    <dbReference type="NCBI Taxonomy" id="1123010"/>
    <lineage>
        <taxon>Bacteria</taxon>
        <taxon>Pseudomonadati</taxon>
        <taxon>Pseudomonadota</taxon>
        <taxon>Gammaproteobacteria</taxon>
        <taxon>Alteromonadales</taxon>
        <taxon>Pseudoalteromonadaceae</taxon>
        <taxon>Pseudoalteromonas</taxon>
    </lineage>
</organism>
<sequence length="409" mass="45568">MNYPDVTPKEIDYLLSPIAIRERCQKIFELSLSGKGAFNIHLDKLDDVSGYVLSVIKDNYPSLDIPFHSRWGHFQTGGIDRLKSLNEKLKGCSKYERVRAKLDLVLISVLLDAGAGNEWGYVEPSSGHIYARSEGLAIASFDMFLAGVFSNDKSNPLKVDAQALIEFSIEKLKIGFQVTDKNPLAGVEGRVNLLRSLGKVLTQNNSFFKAQRPGSLFDYLVEQHGKHLQAEHILAGVLNGFSDIWPGRVSINRVNMGDVWQYTFLQSEEALSSLVPFHKLSQWLTYSLIEPIVEAGVEVSGVEKLTGLAEYRNGGLLIDKQLIELKDKTLFDQSHLASSDLIIEWRALTIILLDKIGDKIRDSLNMSKNELPLAKVLEGGTWWAGRKAAKELRANGEPPLKLKSDGTVF</sequence>
<evidence type="ECO:0000313" key="2">
    <source>
        <dbReference type="Proteomes" id="UP000198862"/>
    </source>
</evidence>
<dbReference type="PANTHER" id="PTHR31687:SF3">
    <property type="entry name" value="PROTEIN URG3"/>
    <property type="match status" value="1"/>
</dbReference>
<keyword evidence="2" id="KW-1185">Reference proteome</keyword>
<evidence type="ECO:0000313" key="1">
    <source>
        <dbReference type="EMBL" id="SFC61457.1"/>
    </source>
</evidence>
<dbReference type="AlphaFoldDB" id="A0A1I1KKX3"/>
<protein>
    <recommendedName>
        <fullName evidence="3">Uracil phosphoribosyltransferase</fullName>
    </recommendedName>
</protein>
<evidence type="ECO:0008006" key="3">
    <source>
        <dbReference type="Google" id="ProtNLM"/>
    </source>
</evidence>
<dbReference type="RefSeq" id="WP_218156498.1">
    <property type="nucleotide sequence ID" value="NZ_FOLO01000013.1"/>
</dbReference>